<gene>
    <name evidence="8" type="ORF">B7463_g10027</name>
</gene>
<feature type="transmembrane region" description="Helical" evidence="6">
    <location>
        <begin position="399"/>
        <end position="420"/>
    </location>
</feature>
<dbReference type="PANTHER" id="PTHR24064">
    <property type="entry name" value="SOLUTE CARRIER FAMILY 22 MEMBER"/>
    <property type="match status" value="1"/>
</dbReference>
<evidence type="ECO:0000256" key="5">
    <source>
        <dbReference type="SAM" id="MobiDB-lite"/>
    </source>
</evidence>
<protein>
    <recommendedName>
        <fullName evidence="7">Major facilitator superfamily (MFS) profile domain-containing protein</fullName>
    </recommendedName>
</protein>
<dbReference type="SUPFAM" id="SSF103473">
    <property type="entry name" value="MFS general substrate transporter"/>
    <property type="match status" value="1"/>
</dbReference>
<evidence type="ECO:0000313" key="9">
    <source>
        <dbReference type="Proteomes" id="UP000258309"/>
    </source>
</evidence>
<dbReference type="GO" id="GO:0016020">
    <property type="term" value="C:membrane"/>
    <property type="evidence" value="ECO:0007669"/>
    <property type="project" value="UniProtKB-SubCell"/>
</dbReference>
<feature type="non-terminal residue" evidence="8">
    <location>
        <position position="513"/>
    </location>
</feature>
<feature type="transmembrane region" description="Helical" evidence="6">
    <location>
        <begin position="432"/>
        <end position="455"/>
    </location>
</feature>
<keyword evidence="9" id="KW-1185">Reference proteome</keyword>
<feature type="non-terminal residue" evidence="8">
    <location>
        <position position="1"/>
    </location>
</feature>
<keyword evidence="4 6" id="KW-0472">Membrane</keyword>
<feature type="domain" description="Major facilitator superfamily (MFS) profile" evidence="7">
    <location>
        <begin position="1"/>
        <end position="488"/>
    </location>
</feature>
<dbReference type="PROSITE" id="PS00216">
    <property type="entry name" value="SUGAR_TRANSPORT_1"/>
    <property type="match status" value="1"/>
</dbReference>
<evidence type="ECO:0000256" key="4">
    <source>
        <dbReference type="ARBA" id="ARBA00023136"/>
    </source>
</evidence>
<feature type="transmembrane region" description="Helical" evidence="6">
    <location>
        <begin position="187"/>
        <end position="206"/>
    </location>
</feature>
<evidence type="ECO:0000256" key="6">
    <source>
        <dbReference type="SAM" id="Phobius"/>
    </source>
</evidence>
<dbReference type="InterPro" id="IPR005828">
    <property type="entry name" value="MFS_sugar_transport-like"/>
</dbReference>
<evidence type="ECO:0000256" key="1">
    <source>
        <dbReference type="ARBA" id="ARBA00004141"/>
    </source>
</evidence>
<proteinExistence type="predicted"/>
<evidence type="ECO:0000256" key="3">
    <source>
        <dbReference type="ARBA" id="ARBA00022989"/>
    </source>
</evidence>
<evidence type="ECO:0000313" key="8">
    <source>
        <dbReference type="EMBL" id="RFU26307.1"/>
    </source>
</evidence>
<dbReference type="CDD" id="cd17364">
    <property type="entry name" value="MFS_PhT"/>
    <property type="match status" value="1"/>
</dbReference>
<keyword evidence="3 6" id="KW-1133">Transmembrane helix</keyword>
<dbReference type="EMBL" id="NCSJ02000270">
    <property type="protein sequence ID" value="RFU26307.1"/>
    <property type="molecule type" value="Genomic_DNA"/>
</dbReference>
<reference evidence="8 9" key="1">
    <citation type="submission" date="2018-05" db="EMBL/GenBank/DDBJ databases">
        <title>Draft genome sequence of Scytalidium lignicola DSM 105466, a ubiquitous saprotrophic fungus.</title>
        <authorList>
            <person name="Buettner E."/>
            <person name="Gebauer A.M."/>
            <person name="Hofrichter M."/>
            <person name="Liers C."/>
            <person name="Kellner H."/>
        </authorList>
    </citation>
    <scope>NUCLEOTIDE SEQUENCE [LARGE SCALE GENOMIC DNA]</scope>
    <source>
        <strain evidence="8 9">DSM 105466</strain>
    </source>
</reference>
<dbReference type="Proteomes" id="UP000258309">
    <property type="component" value="Unassembled WGS sequence"/>
</dbReference>
<keyword evidence="2 6" id="KW-0812">Transmembrane</keyword>
<dbReference type="GO" id="GO:0022857">
    <property type="term" value="F:transmembrane transporter activity"/>
    <property type="evidence" value="ECO:0007669"/>
    <property type="project" value="InterPro"/>
</dbReference>
<dbReference type="Gene3D" id="1.20.1250.20">
    <property type="entry name" value="MFS general substrate transporter like domains"/>
    <property type="match status" value="3"/>
</dbReference>
<accession>A0A3E2GZ56</accession>
<organism evidence="8 9">
    <name type="scientific">Scytalidium lignicola</name>
    <name type="common">Hyphomycete</name>
    <dbReference type="NCBI Taxonomy" id="5539"/>
    <lineage>
        <taxon>Eukaryota</taxon>
        <taxon>Fungi</taxon>
        <taxon>Dikarya</taxon>
        <taxon>Ascomycota</taxon>
        <taxon>Pezizomycotina</taxon>
        <taxon>Leotiomycetes</taxon>
        <taxon>Leotiomycetes incertae sedis</taxon>
        <taxon>Scytalidium</taxon>
    </lineage>
</organism>
<dbReference type="InterPro" id="IPR005829">
    <property type="entry name" value="Sugar_transporter_CS"/>
</dbReference>
<feature type="transmembrane region" description="Helical" evidence="6">
    <location>
        <begin position="461"/>
        <end position="484"/>
    </location>
</feature>
<comment type="subcellular location">
    <subcellularLocation>
        <location evidence="1">Membrane</location>
        <topology evidence="1">Multi-pass membrane protein</topology>
    </subcellularLocation>
</comment>
<sequence>MRLMQWKDEAYLRKDENGNFVPIEEYERRTQRISSWLPLSRWEVKLLAITGVGFFLDSYDLFIINLVTPVWTYEYWGGLTNHPRGGHYPPGLRGLVNAGAQIGNIFGQLGFGFLGDTLGRIGIGGDYPMSASIVAERGHLNHRGALLGWIFSNQGWGTLAGSIVTIVVLACFEPALNMRGEVGQIDAIWRIQMGLALVPALLVLPFRLTMPEGRKYLESKELNYSLPSLNTSLEGSSPILEPKPIDPKVDSDKAELPPQDPGANNSNPPVIPEPESRKAKWDAFIIYFSEWRHLKILIGTALSWFLLDIAFYGTNLNQSVILADIGFTTGRNEYHTLMRNAQGNLIVAVAGYVPGYFVTIALVERIGRKWIQVQGFLVCALLFGVLAGDYAHLSTAARFVLFALAQFFFNFGPNATTFIIPAEVFPSRVRGTAHGLSAATGRIGSILAALLFNFLSSNVIGLANVLWIFFACNLLGAVVTLLFLPETKGRDADLIDWEEIQEARKKKAEEGTA</sequence>
<name>A0A3E2GZ56_SCYLI</name>
<dbReference type="OMA" id="QIGFAGK"/>
<comment type="caution">
    <text evidence="8">The sequence shown here is derived from an EMBL/GenBank/DDBJ whole genome shotgun (WGS) entry which is preliminary data.</text>
</comment>
<dbReference type="PROSITE" id="PS50850">
    <property type="entry name" value="MFS"/>
    <property type="match status" value="1"/>
</dbReference>
<evidence type="ECO:0000256" key="2">
    <source>
        <dbReference type="ARBA" id="ARBA00022692"/>
    </source>
</evidence>
<dbReference type="AlphaFoldDB" id="A0A3E2GZ56"/>
<dbReference type="Pfam" id="PF00083">
    <property type="entry name" value="Sugar_tr"/>
    <property type="match status" value="1"/>
</dbReference>
<dbReference type="OrthoDB" id="433512at2759"/>
<dbReference type="STRING" id="5539.A0A3E2GZ56"/>
<feature type="region of interest" description="Disordered" evidence="5">
    <location>
        <begin position="247"/>
        <end position="274"/>
    </location>
</feature>
<dbReference type="InterPro" id="IPR036259">
    <property type="entry name" value="MFS_trans_sf"/>
</dbReference>
<feature type="transmembrane region" description="Helical" evidence="6">
    <location>
        <begin position="156"/>
        <end position="175"/>
    </location>
</feature>
<dbReference type="InterPro" id="IPR020846">
    <property type="entry name" value="MFS_dom"/>
</dbReference>
<feature type="transmembrane region" description="Helical" evidence="6">
    <location>
        <begin position="375"/>
        <end position="393"/>
    </location>
</feature>
<evidence type="ECO:0000259" key="7">
    <source>
        <dbReference type="PROSITE" id="PS50850"/>
    </source>
</evidence>
<feature type="transmembrane region" description="Helical" evidence="6">
    <location>
        <begin position="345"/>
        <end position="363"/>
    </location>
</feature>